<name>A0A381X7R2_9ZZZZ</name>
<keyword evidence="1 3" id="KW-0175">Coiled coil</keyword>
<evidence type="ECO:0000256" key="3">
    <source>
        <dbReference type="SAM" id="Coils"/>
    </source>
</evidence>
<dbReference type="PANTHER" id="PTHR30563">
    <property type="entry name" value="DNA RECOMBINATION PROTEIN RMUC"/>
    <property type="match status" value="1"/>
</dbReference>
<dbReference type="PANTHER" id="PTHR30563:SF0">
    <property type="entry name" value="DNA RECOMBINATION PROTEIN RMUC"/>
    <property type="match status" value="1"/>
</dbReference>
<keyword evidence="4" id="KW-0472">Membrane</keyword>
<evidence type="ECO:0008006" key="6">
    <source>
        <dbReference type="Google" id="ProtNLM"/>
    </source>
</evidence>
<protein>
    <recommendedName>
        <fullName evidence="6">DNA recombination protein RmuC</fullName>
    </recommendedName>
</protein>
<dbReference type="GO" id="GO:0006310">
    <property type="term" value="P:DNA recombination"/>
    <property type="evidence" value="ECO:0007669"/>
    <property type="project" value="UniProtKB-KW"/>
</dbReference>
<reference evidence="5" key="1">
    <citation type="submission" date="2018-05" db="EMBL/GenBank/DDBJ databases">
        <authorList>
            <person name="Lanie J.A."/>
            <person name="Ng W.-L."/>
            <person name="Kazmierczak K.M."/>
            <person name="Andrzejewski T.M."/>
            <person name="Davidsen T.M."/>
            <person name="Wayne K.J."/>
            <person name="Tettelin H."/>
            <person name="Glass J.I."/>
            <person name="Rusch D."/>
            <person name="Podicherti R."/>
            <person name="Tsui H.-C.T."/>
            <person name="Winkler M.E."/>
        </authorList>
    </citation>
    <scope>NUCLEOTIDE SEQUENCE</scope>
</reference>
<evidence type="ECO:0000256" key="2">
    <source>
        <dbReference type="ARBA" id="ARBA00023172"/>
    </source>
</evidence>
<evidence type="ECO:0000256" key="1">
    <source>
        <dbReference type="ARBA" id="ARBA00023054"/>
    </source>
</evidence>
<keyword evidence="4" id="KW-0812">Transmembrane</keyword>
<feature type="transmembrane region" description="Helical" evidence="4">
    <location>
        <begin position="9"/>
        <end position="28"/>
    </location>
</feature>
<dbReference type="InterPro" id="IPR003798">
    <property type="entry name" value="DNA_recombination_RmuC"/>
</dbReference>
<feature type="non-terminal residue" evidence="5">
    <location>
        <position position="332"/>
    </location>
</feature>
<feature type="non-terminal residue" evidence="5">
    <location>
        <position position="1"/>
    </location>
</feature>
<keyword evidence="2" id="KW-0233">DNA recombination</keyword>
<evidence type="ECO:0000313" key="5">
    <source>
        <dbReference type="EMBL" id="SVA60227.1"/>
    </source>
</evidence>
<sequence>VLQIPMEMLVIYIIISLLIGFTLGYFIANNNSQKLLDLHEKTSTRDKDFENAFKAIASDITKSNTDEFIKQANDKFQTLSKESDTNLENKKKLIDQNLEEMSKKLASIEKESTKLNANLEDSKTETQNLRDTTTKLREILSSSQKRGQWGERMVEDILNFIGLIEDVNYTKQVTIDSGERPDFTFKLPKEKIINMDVKFPLSHYENYIETDDEFVMKNEKKEFLKSVRNHIKAISNRNYIDTSSGTLDYVLMFIPNESIYSFINQEDSSVIDYALTNKVLICSPLTLYAILSLINQATRNFAVEEKALDVMKLLSKFKEQWDKYSGTIEKMG</sequence>
<proteinExistence type="predicted"/>
<accession>A0A381X7R2</accession>
<evidence type="ECO:0000256" key="4">
    <source>
        <dbReference type="SAM" id="Phobius"/>
    </source>
</evidence>
<dbReference type="AlphaFoldDB" id="A0A381X7R2"/>
<dbReference type="EMBL" id="UINC01014058">
    <property type="protein sequence ID" value="SVA60227.1"/>
    <property type="molecule type" value="Genomic_DNA"/>
</dbReference>
<organism evidence="5">
    <name type="scientific">marine metagenome</name>
    <dbReference type="NCBI Taxonomy" id="408172"/>
    <lineage>
        <taxon>unclassified sequences</taxon>
        <taxon>metagenomes</taxon>
        <taxon>ecological metagenomes</taxon>
    </lineage>
</organism>
<gene>
    <name evidence="5" type="ORF">METZ01_LOCUS113081</name>
</gene>
<dbReference type="Pfam" id="PF02646">
    <property type="entry name" value="RmuC"/>
    <property type="match status" value="1"/>
</dbReference>
<feature type="coiled-coil region" evidence="3">
    <location>
        <begin position="91"/>
        <end position="125"/>
    </location>
</feature>
<keyword evidence="4" id="KW-1133">Transmembrane helix</keyword>